<evidence type="ECO:0000313" key="2">
    <source>
        <dbReference type="EMBL" id="KAL3651724.1"/>
    </source>
</evidence>
<evidence type="ECO:0000256" key="1">
    <source>
        <dbReference type="SAM" id="MobiDB-lite"/>
    </source>
</evidence>
<reference evidence="3" key="1">
    <citation type="journal article" date="2024" name="IScience">
        <title>Strigolactones Initiate the Formation of Haustorium-like Structures in Castilleja.</title>
        <authorList>
            <person name="Buerger M."/>
            <person name="Peterson D."/>
            <person name="Chory J."/>
        </authorList>
    </citation>
    <scope>NUCLEOTIDE SEQUENCE [LARGE SCALE GENOMIC DNA]</scope>
</reference>
<dbReference type="AlphaFoldDB" id="A0ABD3EFC7"/>
<dbReference type="Proteomes" id="UP001632038">
    <property type="component" value="Unassembled WGS sequence"/>
</dbReference>
<evidence type="ECO:0000313" key="3">
    <source>
        <dbReference type="Proteomes" id="UP001632038"/>
    </source>
</evidence>
<gene>
    <name evidence="2" type="ORF">CASFOL_004726</name>
</gene>
<name>A0ABD3EFC7_9LAMI</name>
<keyword evidence="3" id="KW-1185">Reference proteome</keyword>
<organism evidence="2 3">
    <name type="scientific">Castilleja foliolosa</name>
    <dbReference type="NCBI Taxonomy" id="1961234"/>
    <lineage>
        <taxon>Eukaryota</taxon>
        <taxon>Viridiplantae</taxon>
        <taxon>Streptophyta</taxon>
        <taxon>Embryophyta</taxon>
        <taxon>Tracheophyta</taxon>
        <taxon>Spermatophyta</taxon>
        <taxon>Magnoliopsida</taxon>
        <taxon>eudicotyledons</taxon>
        <taxon>Gunneridae</taxon>
        <taxon>Pentapetalae</taxon>
        <taxon>asterids</taxon>
        <taxon>lamiids</taxon>
        <taxon>Lamiales</taxon>
        <taxon>Orobanchaceae</taxon>
        <taxon>Pedicularideae</taxon>
        <taxon>Castillejinae</taxon>
        <taxon>Castilleja</taxon>
    </lineage>
</organism>
<feature type="region of interest" description="Disordered" evidence="1">
    <location>
        <begin position="1"/>
        <end position="47"/>
    </location>
</feature>
<protein>
    <submittedName>
        <fullName evidence="2">Uncharacterized protein</fullName>
    </submittedName>
</protein>
<dbReference type="EMBL" id="JAVIJP010000006">
    <property type="protein sequence ID" value="KAL3651724.1"/>
    <property type="molecule type" value="Genomic_DNA"/>
</dbReference>
<feature type="compositionally biased region" description="Basic and acidic residues" evidence="1">
    <location>
        <begin position="20"/>
        <end position="39"/>
    </location>
</feature>
<accession>A0ABD3EFC7</accession>
<sequence>MEKDTETGSESQSKRHKKDNHRDVSSNKNTNHDEQKYGDVDEDVEVI</sequence>
<comment type="caution">
    <text evidence="2">The sequence shown here is derived from an EMBL/GenBank/DDBJ whole genome shotgun (WGS) entry which is preliminary data.</text>
</comment>
<proteinExistence type="predicted"/>